<dbReference type="GO" id="GO:0071949">
    <property type="term" value="F:FAD binding"/>
    <property type="evidence" value="ECO:0007669"/>
    <property type="project" value="InterPro"/>
</dbReference>
<proteinExistence type="predicted"/>
<reference evidence="4" key="1">
    <citation type="submission" date="2021-05" db="EMBL/GenBank/DDBJ databases">
        <title>Complete genome sequence of the cellulolytic planctomycete Telmatocola sphagniphila SP2T and characterization of the first cellulase from planctomycetes.</title>
        <authorList>
            <person name="Rakitin A.L."/>
            <person name="Beletsky A.V."/>
            <person name="Naumoff D.G."/>
            <person name="Kulichevskaya I.S."/>
            <person name="Mardanov A.V."/>
            <person name="Ravin N.V."/>
            <person name="Dedysh S.N."/>
        </authorList>
    </citation>
    <scope>NUCLEOTIDE SEQUENCE</scope>
    <source>
        <strain evidence="4">SP2T</strain>
    </source>
</reference>
<evidence type="ECO:0000313" key="4">
    <source>
        <dbReference type="EMBL" id="QVL33466.1"/>
    </source>
</evidence>
<accession>A0A8E6B822</accession>
<evidence type="ECO:0000256" key="2">
    <source>
        <dbReference type="ARBA" id="ARBA00022827"/>
    </source>
</evidence>
<dbReference type="PANTHER" id="PTHR11748:SF103">
    <property type="entry name" value="GLYCOLATE OXIDASE SUBUNIT GLCE"/>
    <property type="match status" value="1"/>
</dbReference>
<dbReference type="InterPro" id="IPR036318">
    <property type="entry name" value="FAD-bd_PCMH-like_sf"/>
</dbReference>
<feature type="domain" description="FAD-binding PCMH-type" evidence="3">
    <location>
        <begin position="13"/>
        <end position="192"/>
    </location>
</feature>
<dbReference type="SUPFAM" id="SSF56176">
    <property type="entry name" value="FAD-binding/transporter-associated domain-like"/>
    <property type="match status" value="1"/>
</dbReference>
<organism evidence="4 5">
    <name type="scientific">Telmatocola sphagniphila</name>
    <dbReference type="NCBI Taxonomy" id="1123043"/>
    <lineage>
        <taxon>Bacteria</taxon>
        <taxon>Pseudomonadati</taxon>
        <taxon>Planctomycetota</taxon>
        <taxon>Planctomycetia</taxon>
        <taxon>Gemmatales</taxon>
        <taxon>Gemmataceae</taxon>
    </lineage>
</organism>
<dbReference type="InterPro" id="IPR016169">
    <property type="entry name" value="FAD-bd_PCMH_sub2"/>
</dbReference>
<dbReference type="GO" id="GO:0003824">
    <property type="term" value="F:catalytic activity"/>
    <property type="evidence" value="ECO:0007669"/>
    <property type="project" value="InterPro"/>
</dbReference>
<keyword evidence="5" id="KW-1185">Reference proteome</keyword>
<evidence type="ECO:0000259" key="3">
    <source>
        <dbReference type="PROSITE" id="PS51387"/>
    </source>
</evidence>
<dbReference type="Pfam" id="PF01565">
    <property type="entry name" value="FAD_binding_4"/>
    <property type="match status" value="1"/>
</dbReference>
<sequence length="420" mass="45703">MVTLNSQETCSIDSFGPLPRWAPHSPRQLGELVTEAAGEGKALYPVGGRTQLSLGHTPQKLGYAVSTLGLDHLEDYPARDMTITVGAGITLANLQAILAKENQKLPVDIPLPDKATLGGAIATNASGQRRFGLGTLRDYIIGIQSVNDQGQIVQAGGRVVKNVAGYDFMKLYTGSLGTLAIITQVTLKLKPIPEASQWVLIPSTLLDIPQLLERLRVTKTRPVAIELFNHLAVNSVSSAERFDEIHRPMAVLFEDNAPAVSWQIEQLKKELPASLASKMLSLSKDQMVTLDNGIRDFPLANTAKLRFKVMVRPSDLWLAFQELSTLNPRPLLNAHAGNGIIHGSFDSSLGEEAGKLVLARLTKLAEQTQGNFVITDCPKSWKSNMAIWGRSTSDRAMMKIVKQKLDPGSIFNPGRFVDGI</sequence>
<keyword evidence="2" id="KW-0274">FAD</keyword>
<protein>
    <submittedName>
        <fullName evidence="4">FAD-binding oxidoreductase</fullName>
    </submittedName>
</protein>
<dbReference type="EMBL" id="CP074694">
    <property type="protein sequence ID" value="QVL33466.1"/>
    <property type="molecule type" value="Genomic_DNA"/>
</dbReference>
<dbReference type="InterPro" id="IPR006094">
    <property type="entry name" value="Oxid_FAD_bind_N"/>
</dbReference>
<keyword evidence="1" id="KW-0285">Flavoprotein</keyword>
<evidence type="ECO:0000313" key="5">
    <source>
        <dbReference type="Proteomes" id="UP000676194"/>
    </source>
</evidence>
<evidence type="ECO:0000256" key="1">
    <source>
        <dbReference type="ARBA" id="ARBA00022630"/>
    </source>
</evidence>
<dbReference type="Proteomes" id="UP000676194">
    <property type="component" value="Chromosome"/>
</dbReference>
<dbReference type="Gene3D" id="3.30.465.10">
    <property type="match status" value="1"/>
</dbReference>
<dbReference type="AlphaFoldDB" id="A0A8E6B822"/>
<dbReference type="InterPro" id="IPR016164">
    <property type="entry name" value="FAD-linked_Oxase-like_C"/>
</dbReference>
<gene>
    <name evidence="4" type="ORF">KIH39_06015</name>
</gene>
<dbReference type="InterPro" id="IPR016166">
    <property type="entry name" value="FAD-bd_PCMH"/>
</dbReference>
<dbReference type="PANTHER" id="PTHR11748">
    <property type="entry name" value="D-LACTATE DEHYDROGENASE"/>
    <property type="match status" value="1"/>
</dbReference>
<dbReference type="RefSeq" id="WP_213498355.1">
    <property type="nucleotide sequence ID" value="NZ_CP074694.1"/>
</dbReference>
<dbReference type="PROSITE" id="PS51387">
    <property type="entry name" value="FAD_PCMH"/>
    <property type="match status" value="1"/>
</dbReference>
<dbReference type="KEGG" id="tsph:KIH39_06015"/>
<dbReference type="SUPFAM" id="SSF55103">
    <property type="entry name" value="FAD-linked oxidases, C-terminal domain"/>
    <property type="match status" value="1"/>
</dbReference>
<name>A0A8E6B822_9BACT</name>